<dbReference type="Pfam" id="PF03609">
    <property type="entry name" value="EII-Sor"/>
    <property type="match status" value="1"/>
</dbReference>
<dbReference type="PANTHER" id="PTHR32502">
    <property type="entry name" value="N-ACETYLGALACTOSAMINE PERMEASE II COMPONENT-RELATED"/>
    <property type="match status" value="1"/>
</dbReference>
<dbReference type="RefSeq" id="WP_056993075.1">
    <property type="nucleotide sequence ID" value="NZ_JQCE01000042.1"/>
</dbReference>
<keyword evidence="3" id="KW-1003">Cell membrane</keyword>
<keyword evidence="8 9" id="KW-0472">Membrane</keyword>
<evidence type="ECO:0000313" key="11">
    <source>
        <dbReference type="Proteomes" id="UP000050969"/>
    </source>
</evidence>
<dbReference type="GO" id="GO:0009401">
    <property type="term" value="P:phosphoenolpyruvate-dependent sugar phosphotransferase system"/>
    <property type="evidence" value="ECO:0007669"/>
    <property type="project" value="UniProtKB-KW"/>
</dbReference>
<feature type="transmembrane region" description="Helical" evidence="9">
    <location>
        <begin position="28"/>
        <end position="50"/>
    </location>
</feature>
<dbReference type="NCBIfam" id="NF011647">
    <property type="entry name" value="PRK15065.1"/>
    <property type="match status" value="1"/>
</dbReference>
<comment type="subcellular location">
    <subcellularLocation>
        <location evidence="1">Cell membrane</location>
        <topology evidence="1">Multi-pass membrane protein</topology>
    </subcellularLocation>
</comment>
<feature type="transmembrane region" description="Helical" evidence="9">
    <location>
        <begin position="177"/>
        <end position="197"/>
    </location>
</feature>
<evidence type="ECO:0000256" key="7">
    <source>
        <dbReference type="ARBA" id="ARBA00022989"/>
    </source>
</evidence>
<evidence type="ECO:0000256" key="1">
    <source>
        <dbReference type="ARBA" id="ARBA00004651"/>
    </source>
</evidence>
<keyword evidence="4" id="KW-0762">Sugar transport</keyword>
<evidence type="ECO:0000256" key="2">
    <source>
        <dbReference type="ARBA" id="ARBA00022448"/>
    </source>
</evidence>
<comment type="caution">
    <text evidence="10">The sequence shown here is derived from an EMBL/GenBank/DDBJ whole genome shotgun (WGS) entry which is preliminary data.</text>
</comment>
<feature type="transmembrane region" description="Helical" evidence="9">
    <location>
        <begin position="92"/>
        <end position="116"/>
    </location>
</feature>
<name>A0A0R2MRQ3_9LACO</name>
<protein>
    <submittedName>
        <fullName evidence="10">PTS system mannose-specific transporter subunit IIC</fullName>
    </submittedName>
</protein>
<keyword evidence="6 9" id="KW-0812">Transmembrane</keyword>
<feature type="transmembrane region" description="Helical" evidence="9">
    <location>
        <begin position="62"/>
        <end position="86"/>
    </location>
</feature>
<dbReference type="AlphaFoldDB" id="A0A0R2MRQ3"/>
<gene>
    <name evidence="10" type="ORF">IV56_GL001638</name>
</gene>
<proteinExistence type="predicted"/>
<reference evidence="10 11" key="1">
    <citation type="journal article" date="2015" name="Genome Announc.">
        <title>Expanding the biotechnology potential of lactobacilli through comparative genomics of 213 strains and associated genera.</title>
        <authorList>
            <person name="Sun Z."/>
            <person name="Harris H.M."/>
            <person name="McCann A."/>
            <person name="Guo C."/>
            <person name="Argimon S."/>
            <person name="Zhang W."/>
            <person name="Yang X."/>
            <person name="Jeffery I.B."/>
            <person name="Cooney J.C."/>
            <person name="Kagawa T.F."/>
            <person name="Liu W."/>
            <person name="Song Y."/>
            <person name="Salvetti E."/>
            <person name="Wrobel A."/>
            <person name="Rasinkangas P."/>
            <person name="Parkhill J."/>
            <person name="Rea M.C."/>
            <person name="O'Sullivan O."/>
            <person name="Ritari J."/>
            <person name="Douillard F.P."/>
            <person name="Paul Ross R."/>
            <person name="Yang R."/>
            <person name="Briner A.E."/>
            <person name="Felis G.E."/>
            <person name="de Vos W.M."/>
            <person name="Barrangou R."/>
            <person name="Klaenhammer T.R."/>
            <person name="Caufield P.W."/>
            <person name="Cui Y."/>
            <person name="Zhang H."/>
            <person name="O'Toole P.W."/>
        </authorList>
    </citation>
    <scope>NUCLEOTIDE SEQUENCE [LARGE SCALE GENOMIC DNA]</scope>
    <source>
        <strain evidence="10 11">DSM 24301</strain>
    </source>
</reference>
<evidence type="ECO:0000256" key="5">
    <source>
        <dbReference type="ARBA" id="ARBA00022683"/>
    </source>
</evidence>
<keyword evidence="11" id="KW-1185">Reference proteome</keyword>
<dbReference type="PANTHER" id="PTHR32502:SF4">
    <property type="entry name" value="PTS SYSTEM MANNOSE-SPECIFIC EIIC COMPONENT"/>
    <property type="match status" value="1"/>
</dbReference>
<dbReference type="InterPro" id="IPR004700">
    <property type="entry name" value="PTS_IIC_man"/>
</dbReference>
<dbReference type="InterPro" id="IPR050303">
    <property type="entry name" value="GatZ_KbaZ_carbometab"/>
</dbReference>
<feature type="transmembrane region" description="Helical" evidence="9">
    <location>
        <begin position="204"/>
        <end position="234"/>
    </location>
</feature>
<keyword evidence="2" id="KW-0813">Transport</keyword>
<dbReference type="STRING" id="1293598.IV56_GL001638"/>
<dbReference type="PROSITE" id="PS51106">
    <property type="entry name" value="PTS_EIIC_TYPE_4"/>
    <property type="match status" value="1"/>
</dbReference>
<evidence type="ECO:0000256" key="8">
    <source>
        <dbReference type="ARBA" id="ARBA00023136"/>
    </source>
</evidence>
<evidence type="ECO:0000256" key="6">
    <source>
        <dbReference type="ARBA" id="ARBA00022692"/>
    </source>
</evidence>
<evidence type="ECO:0000256" key="4">
    <source>
        <dbReference type="ARBA" id="ARBA00022597"/>
    </source>
</evidence>
<feature type="transmembrane region" description="Helical" evidence="9">
    <location>
        <begin position="137"/>
        <end position="157"/>
    </location>
</feature>
<evidence type="ECO:0000313" key="10">
    <source>
        <dbReference type="EMBL" id="KRO16277.1"/>
    </source>
</evidence>
<keyword evidence="5" id="KW-0598">Phosphotransferase system</keyword>
<organism evidence="10 11">
    <name type="scientific">Lacticaseibacillus saniviri JCM 17471 = DSM 24301</name>
    <dbReference type="NCBI Taxonomy" id="1293598"/>
    <lineage>
        <taxon>Bacteria</taxon>
        <taxon>Bacillati</taxon>
        <taxon>Bacillota</taxon>
        <taxon>Bacilli</taxon>
        <taxon>Lactobacillales</taxon>
        <taxon>Lactobacillaceae</taxon>
        <taxon>Lacticaseibacillus</taxon>
    </lineage>
</organism>
<dbReference type="EMBL" id="JQCE01000042">
    <property type="protein sequence ID" value="KRO16277.1"/>
    <property type="molecule type" value="Genomic_DNA"/>
</dbReference>
<evidence type="ECO:0000256" key="9">
    <source>
        <dbReference type="SAM" id="Phobius"/>
    </source>
</evidence>
<accession>A0A0R2MRQ3</accession>
<keyword evidence="7 9" id="KW-1133">Transmembrane helix</keyword>
<dbReference type="PATRIC" id="fig|1293598.4.peg.1707"/>
<dbReference type="GO" id="GO:0005886">
    <property type="term" value="C:plasma membrane"/>
    <property type="evidence" value="ECO:0007669"/>
    <property type="project" value="UniProtKB-SubCell"/>
</dbReference>
<sequence>MLAVILALIVAFFAGMEGILDQFQFHQPIIACSLIGLVTGHPVEGLVLGGQLQIIALGWMNIGAAVAPDAALASIASAILVCMKGASVSNGIALAIPLAVAGQVLTIFVRSLTVGLAHGADAQAKKGSFRGVETMHLIALMLQGLRIVLPAALIMAVPTSVVTGTLNSIPDVITNGLAVAGGFIVAVGYAMVINMMATPQIWPFFFLGFALSAVSELNLIAMGIIGLVIALVYLQLSPQFNGGGKGGNSGSTGGDPLDDILNDY</sequence>
<evidence type="ECO:0000256" key="3">
    <source>
        <dbReference type="ARBA" id="ARBA00022475"/>
    </source>
</evidence>
<dbReference type="Proteomes" id="UP000050969">
    <property type="component" value="Unassembled WGS sequence"/>
</dbReference>